<dbReference type="Proteomes" id="UP000269352">
    <property type="component" value="Unassembled WGS sequence"/>
</dbReference>
<evidence type="ECO:0000313" key="2">
    <source>
        <dbReference type="Proteomes" id="UP000269352"/>
    </source>
</evidence>
<protein>
    <recommendedName>
        <fullName evidence="3">DUF4116 domain-containing protein</fullName>
    </recommendedName>
</protein>
<sequence length="429" mass="50079">MQKYHNCGIMERKLIEFDEETIIQISSFAGTRLTDTQKKILADLRRGNPNALVEADIVLPRDREFLLQAVKYNPAALFIALIKTENFRFFQENIDFITVAIKTNWNVLLDFLSPLGSEFKCVFDELTKDKTEAAKKELETMLLNLRDLIKTADPDYIWYGEIRSALNIGGITSHTYRIKTYSDACYLMNCREDFTDKTLQWTDKPVIVVLYPRTDAKGFYNNNSLSRMIEKGNAVLLFEIGHDWEILNIFKELAEKLPAMQEICLIIGGCESADNVITFNAESPDGNFNLAHFSDKNFVNALHELNIRKVFLETYAGNTKVSMQGLLDKLAEYVWQNCPIYAPEINKFAPEYWFYDGVPYSPMYIRGQSVLGKYFDFAQYIQYEAKKFIFGDREEFGGTRLEQENQENWRIYNELYRRSQPETFEFRWE</sequence>
<name>A0A388TAL7_TERA1</name>
<reference evidence="1 2" key="1">
    <citation type="journal article" date="2019" name="ISME J.">
        <title>Genome analyses of uncultured TG2/ZB3 bacteria in 'Margulisbacteria' specifically attached to ectosymbiotic spirochetes of protists in the termite gut.</title>
        <authorList>
            <person name="Utami Y.D."/>
            <person name="Kuwahara H."/>
            <person name="Igai K."/>
            <person name="Murakami T."/>
            <person name="Sugaya K."/>
            <person name="Morikawa T."/>
            <person name="Nagura Y."/>
            <person name="Yuki M."/>
            <person name="Deevong P."/>
            <person name="Inoue T."/>
            <person name="Kihara K."/>
            <person name="Lo N."/>
            <person name="Yamada A."/>
            <person name="Ohkuma M."/>
            <person name="Hongoh Y."/>
        </authorList>
    </citation>
    <scope>NUCLEOTIDE SEQUENCE [LARGE SCALE GENOMIC DNA]</scope>
    <source>
        <strain evidence="1">NkOx7-01</strain>
    </source>
</reference>
<proteinExistence type="predicted"/>
<dbReference type="AlphaFoldDB" id="A0A388TAL7"/>
<accession>A0A388TAL7</accession>
<organism evidence="1 2">
    <name type="scientific">Termititenax aidoneus</name>
    <dbReference type="NCBI Taxonomy" id="2218524"/>
    <lineage>
        <taxon>Bacteria</taxon>
        <taxon>Bacillati</taxon>
        <taxon>Candidatus Margulisiibacteriota</taxon>
        <taxon>Candidatus Termititenacia</taxon>
        <taxon>Candidatus Termititenacales</taxon>
        <taxon>Candidatus Termititenacaceae</taxon>
        <taxon>Candidatus Termititenax</taxon>
    </lineage>
</organism>
<evidence type="ECO:0008006" key="3">
    <source>
        <dbReference type="Google" id="ProtNLM"/>
    </source>
</evidence>
<comment type="caution">
    <text evidence="1">The sequence shown here is derived from an EMBL/GenBank/DDBJ whole genome shotgun (WGS) entry which is preliminary data.</text>
</comment>
<dbReference type="EMBL" id="BGZN01000017">
    <property type="protein sequence ID" value="GBR73692.1"/>
    <property type="molecule type" value="Genomic_DNA"/>
</dbReference>
<keyword evidence="2" id="KW-1185">Reference proteome</keyword>
<gene>
    <name evidence="1" type="ORF">NO1_1019</name>
</gene>
<evidence type="ECO:0000313" key="1">
    <source>
        <dbReference type="EMBL" id="GBR73692.1"/>
    </source>
</evidence>